<dbReference type="GO" id="GO:0005886">
    <property type="term" value="C:plasma membrane"/>
    <property type="evidence" value="ECO:0007669"/>
    <property type="project" value="TreeGrafter"/>
</dbReference>
<dbReference type="Pfam" id="PF13374">
    <property type="entry name" value="TPR_10"/>
    <property type="match status" value="1"/>
</dbReference>
<dbReference type="Pfam" id="PF05649">
    <property type="entry name" value="Peptidase_M13_N"/>
    <property type="match status" value="1"/>
</dbReference>
<dbReference type="SUPFAM" id="SSF48452">
    <property type="entry name" value="TPR-like"/>
    <property type="match status" value="3"/>
</dbReference>
<dbReference type="GO" id="GO:0016485">
    <property type="term" value="P:protein processing"/>
    <property type="evidence" value="ECO:0007669"/>
    <property type="project" value="TreeGrafter"/>
</dbReference>
<dbReference type="Pfam" id="PF03496">
    <property type="entry name" value="ADPrib_exo_Tox"/>
    <property type="match status" value="1"/>
</dbReference>
<dbReference type="Gene3D" id="3.40.390.10">
    <property type="entry name" value="Collagenase (Catalytic Domain)"/>
    <property type="match status" value="1"/>
</dbReference>
<feature type="domain" description="Peptidase M13 N-terminal" evidence="11">
    <location>
        <begin position="924"/>
        <end position="1311"/>
    </location>
</feature>
<feature type="domain" description="Peptidase M13 C-terminal" evidence="9">
    <location>
        <begin position="1374"/>
        <end position="1578"/>
    </location>
</feature>
<proteinExistence type="predicted"/>
<evidence type="ECO:0000313" key="13">
    <source>
        <dbReference type="Proteomes" id="UP000663844"/>
    </source>
</evidence>
<dbReference type="Gene3D" id="1.10.1380.10">
    <property type="entry name" value="Neutral endopeptidase , domain2"/>
    <property type="match status" value="1"/>
</dbReference>
<name>A0A819C797_9BILA</name>
<reference evidence="12" key="1">
    <citation type="submission" date="2021-02" db="EMBL/GenBank/DDBJ databases">
        <authorList>
            <person name="Nowell W R."/>
        </authorList>
    </citation>
    <scope>NUCLEOTIDE SEQUENCE</scope>
</reference>
<dbReference type="CDD" id="cd08662">
    <property type="entry name" value="M13"/>
    <property type="match status" value="1"/>
</dbReference>
<dbReference type="PANTHER" id="PTHR11733:SF133">
    <property type="entry name" value="PHOSPHATE-REGULATING NEUTRAL ENDOPEPTIDASE PHEX"/>
    <property type="match status" value="1"/>
</dbReference>
<dbReference type="InterPro" id="IPR011990">
    <property type="entry name" value="TPR-like_helical_dom_sf"/>
</dbReference>
<dbReference type="InterPro" id="IPR018497">
    <property type="entry name" value="Peptidase_M13_C"/>
</dbReference>
<evidence type="ECO:0000256" key="5">
    <source>
        <dbReference type="ARBA" id="ARBA00022833"/>
    </source>
</evidence>
<dbReference type="PROSITE" id="PS50005">
    <property type="entry name" value="TPR"/>
    <property type="match status" value="7"/>
</dbReference>
<dbReference type="PROSITE" id="PS51996">
    <property type="entry name" value="TR_MART"/>
    <property type="match status" value="1"/>
</dbReference>
<evidence type="ECO:0000259" key="9">
    <source>
        <dbReference type="Pfam" id="PF01431"/>
    </source>
</evidence>
<dbReference type="GO" id="GO:0005576">
    <property type="term" value="C:extracellular region"/>
    <property type="evidence" value="ECO:0007669"/>
    <property type="project" value="InterPro"/>
</dbReference>
<evidence type="ECO:0000259" key="10">
    <source>
        <dbReference type="Pfam" id="PF03496"/>
    </source>
</evidence>
<evidence type="ECO:0000256" key="4">
    <source>
        <dbReference type="ARBA" id="ARBA00022801"/>
    </source>
</evidence>
<evidence type="ECO:0000256" key="8">
    <source>
        <dbReference type="SAM" id="MobiDB-lite"/>
    </source>
</evidence>
<dbReference type="GO" id="GO:0046872">
    <property type="term" value="F:metal ion binding"/>
    <property type="evidence" value="ECO:0007669"/>
    <property type="project" value="UniProtKB-KW"/>
</dbReference>
<keyword evidence="7" id="KW-0802">TPR repeat</keyword>
<keyword evidence="5" id="KW-0862">Zinc</keyword>
<dbReference type="InterPro" id="IPR008753">
    <property type="entry name" value="Peptidase_M13_N"/>
</dbReference>
<feature type="repeat" description="TPR" evidence="7">
    <location>
        <begin position="505"/>
        <end position="538"/>
    </location>
</feature>
<keyword evidence="6" id="KW-0482">Metalloprotease</keyword>
<comment type="caution">
    <text evidence="12">The sequence shown here is derived from an EMBL/GenBank/DDBJ whole genome shotgun (WGS) entry which is preliminary data.</text>
</comment>
<dbReference type="PROSITE" id="PS50293">
    <property type="entry name" value="TPR_REGION"/>
    <property type="match status" value="3"/>
</dbReference>
<organism evidence="12 13">
    <name type="scientific">Adineta steineri</name>
    <dbReference type="NCBI Taxonomy" id="433720"/>
    <lineage>
        <taxon>Eukaryota</taxon>
        <taxon>Metazoa</taxon>
        <taxon>Spiralia</taxon>
        <taxon>Gnathifera</taxon>
        <taxon>Rotifera</taxon>
        <taxon>Eurotatoria</taxon>
        <taxon>Bdelloidea</taxon>
        <taxon>Adinetida</taxon>
        <taxon>Adinetidae</taxon>
        <taxon>Adineta</taxon>
    </lineage>
</organism>
<sequence length="1580" mass="180913">MEKERSTATNKADDTTNASAVPKDAEGRRRINLQRMQNVLLIWLDSNIDENNEDCQNTITELRRAVNNINTFTDGDQCLEFIQTIADNKVCMIVSGSLGQNIGPRAHNMSQVDSIFIFCGNKNHHEQWVKDWPKIKGVFTDIQPICKALKSAAHHCEQNAISMSFVGTHKKLDQLDPSFMYTQIIKEILLTIDFDQNHLQDYINYCCDVFSNNKKQIENIKRLEDQYDNKTPIYWYTCDMFLYPMLNRALRLMDGDIITRMGFFISDLHRQIEQLHKEQYAGTTAADIFTVYRGQGLSTGDFEQMSKTKGGLISFNNFLSTSKDRELSYALAESNQANPDLVGIFFVMEVDPSRSTTSLASIADISKFPGEEEVLFSMHSVFRIQNIKQMSGDNRLYEVNLTLTADNDPELSRLTDYIRKESFADTEGWYRLGSVLYDMGQFKKAEDIYQHILDQPNDKKDKAYIYYQLGLIKDSQGKYEEALSTHEKALAIRQQSLPLNHPDLAKSYNNIGNAHYSMGNYLEALSSHEKALEIRQQSVPLNHPDLATSYNNIGLVHDIMGNYLEALLSHEKALEIRQHSLPPHHPDLAMSYNNIGLVHDNMGNYSEALSYYEKDLEISQQSLPSNHPDLAMSYGNIGNVHNNMGNYLEALSSHEKALEIQQQSLPPKHPDLAMSYNNIGEVYNNIGNYPEALSTHEKALEIQKQLLPSNHPSLAVSCNNIGLVFKNMVNYSKARTFFEHAIQIGEQSLPSNHPKLQKKFENEKEQLRRLVYGFQVFNNPDICIDYIRDIQDEKIFLITSVTYQSTISLYHLPQLEKIYIFDTLFHDDNKRNFQFSSTTARFCDGTSKSISAKSPMPRTRSKKLLVVLGILLGIFLFQFVLAAILPVNNKTTPEANVNNELCVTPYCVKAEKYLIESIDETVDPCEDFYHFVCGTWIKNNRTPHDITNLDLLQTKLDYNVVDILTLSSTNNTNEPKAIINARILYYSCIDEQHIEDEGINPILLLINNEFGGWPIIQSSWDNSTFDILNLLLKLRKYRNKIIFRIATLNNDKNSTEHVLRIGAGDLGLGQREYYIHKSKITVAYRRYIFGLASILSNNTLTIEQDVNDMYEFEKKIAKCCRTTGEQQQRPNARVRTTVGKLRQLLNTTFDFTNYLTSAYASANVTLMDNDLVIVGEIDYLYDVSSIIEQVSPRILQNYVIWRFMMPLIDKLPKRFRSIKDNFDHVFHGTTAEQARAVICGGFVNDIMGFAVSKLYITKYFDDNARNQTFEMIANIREAFIDMLDDSTWMDSMSKTKAIEKALVIDEKIGYPDYLASDNVTQLEIKYADYVFHSSFINNILKLHLIKVKEEFQLLRKLVDRKAWDDWPPTITGGYYSPFKNQIIFPAGVLQMPFFDKDAPKYLNYGGIGSVIGHEITHGFDNRGRQFDKDGNRIPWWTDETIEKFIERKTCIVDQYSDFTVPNLNIHTNGDQTQSEDIADNGGLRAAFSAYHKFVQANPNADKRLPSLSKYSPAQMFFINYAYISCAKMTHAYARGRVESGVHSLGQFRVNGPTSNFLEFDRAFNCKPGQGNSRVKKCTVW</sequence>
<dbReference type="SUPFAM" id="SSF55486">
    <property type="entry name" value="Metalloproteases ('zincins'), catalytic domain"/>
    <property type="match status" value="1"/>
</dbReference>
<dbReference type="Proteomes" id="UP000663844">
    <property type="component" value="Unassembled WGS sequence"/>
</dbReference>
<dbReference type="InterPro" id="IPR000718">
    <property type="entry name" value="Peptidase_M13"/>
</dbReference>
<accession>A0A819C797</accession>
<feature type="region of interest" description="Disordered" evidence="8">
    <location>
        <begin position="1"/>
        <end position="26"/>
    </location>
</feature>
<dbReference type="PANTHER" id="PTHR11733">
    <property type="entry name" value="ZINC METALLOPROTEASE FAMILY M13 NEPRILYSIN-RELATED"/>
    <property type="match status" value="1"/>
</dbReference>
<evidence type="ECO:0000256" key="2">
    <source>
        <dbReference type="ARBA" id="ARBA00022670"/>
    </source>
</evidence>
<dbReference type="InterPro" id="IPR024079">
    <property type="entry name" value="MetalloPept_cat_dom_sf"/>
</dbReference>
<evidence type="ECO:0000256" key="1">
    <source>
        <dbReference type="ARBA" id="ARBA00001947"/>
    </source>
</evidence>
<feature type="domain" description="ADP ribosyltransferase" evidence="10">
    <location>
        <begin position="217"/>
        <end position="395"/>
    </location>
</feature>
<dbReference type="InterPro" id="IPR042089">
    <property type="entry name" value="Peptidase_M13_dom_2"/>
</dbReference>
<dbReference type="InterPro" id="IPR019734">
    <property type="entry name" value="TPR_rpt"/>
</dbReference>
<keyword evidence="4" id="KW-0378">Hydrolase</keyword>
<evidence type="ECO:0000259" key="11">
    <source>
        <dbReference type="Pfam" id="PF05649"/>
    </source>
</evidence>
<feature type="compositionally biased region" description="Basic and acidic residues" evidence="8">
    <location>
        <begin position="1"/>
        <end position="14"/>
    </location>
</feature>
<keyword evidence="3" id="KW-0479">Metal-binding</keyword>
<dbReference type="GO" id="GO:0004222">
    <property type="term" value="F:metalloendopeptidase activity"/>
    <property type="evidence" value="ECO:0007669"/>
    <property type="project" value="InterPro"/>
</dbReference>
<feature type="repeat" description="TPR" evidence="7">
    <location>
        <begin position="463"/>
        <end position="496"/>
    </location>
</feature>
<dbReference type="Pfam" id="PF13424">
    <property type="entry name" value="TPR_12"/>
    <property type="match status" value="3"/>
</dbReference>
<feature type="repeat" description="TPR" evidence="7">
    <location>
        <begin position="547"/>
        <end position="580"/>
    </location>
</feature>
<feature type="repeat" description="TPR" evidence="7">
    <location>
        <begin position="426"/>
        <end position="459"/>
    </location>
</feature>
<dbReference type="PRINTS" id="PR00786">
    <property type="entry name" value="NEPRILYSIN"/>
</dbReference>
<dbReference type="SUPFAM" id="SSF56399">
    <property type="entry name" value="ADP-ribosylation"/>
    <property type="match status" value="1"/>
</dbReference>
<dbReference type="InterPro" id="IPR003540">
    <property type="entry name" value="ADP-ribosyltransferase"/>
</dbReference>
<protein>
    <submittedName>
        <fullName evidence="12">Uncharacterized protein</fullName>
    </submittedName>
</protein>
<feature type="repeat" description="TPR" evidence="7">
    <location>
        <begin position="631"/>
        <end position="664"/>
    </location>
</feature>
<feature type="repeat" description="TPR" evidence="7">
    <location>
        <begin position="673"/>
        <end position="706"/>
    </location>
</feature>
<evidence type="ECO:0000313" key="12">
    <source>
        <dbReference type="EMBL" id="CAF3806946.1"/>
    </source>
</evidence>
<dbReference type="SMART" id="SM00028">
    <property type="entry name" value="TPR"/>
    <property type="match status" value="8"/>
</dbReference>
<gene>
    <name evidence="12" type="ORF">OXD698_LOCUS18597</name>
</gene>
<dbReference type="Pfam" id="PF01431">
    <property type="entry name" value="Peptidase_M13"/>
    <property type="match status" value="1"/>
</dbReference>
<evidence type="ECO:0000256" key="7">
    <source>
        <dbReference type="PROSITE-ProRule" id="PRU00339"/>
    </source>
</evidence>
<evidence type="ECO:0000256" key="3">
    <source>
        <dbReference type="ARBA" id="ARBA00022723"/>
    </source>
</evidence>
<dbReference type="PROSITE" id="PS51885">
    <property type="entry name" value="NEPRILYSIN"/>
    <property type="match status" value="1"/>
</dbReference>
<keyword evidence="2" id="KW-0645">Protease</keyword>
<feature type="repeat" description="TPR" evidence="7">
    <location>
        <begin position="589"/>
        <end position="622"/>
    </location>
</feature>
<dbReference type="EMBL" id="CAJOAZ010001382">
    <property type="protein sequence ID" value="CAF3806946.1"/>
    <property type="molecule type" value="Genomic_DNA"/>
</dbReference>
<dbReference type="Gene3D" id="3.90.176.10">
    <property type="entry name" value="Toxin ADP-ribosyltransferase, Chain A, domain 1"/>
    <property type="match status" value="1"/>
</dbReference>
<comment type="cofactor">
    <cofactor evidence="1">
        <name>Zn(2+)</name>
        <dbReference type="ChEBI" id="CHEBI:29105"/>
    </cofactor>
</comment>
<dbReference type="Pfam" id="PF13181">
    <property type="entry name" value="TPR_8"/>
    <property type="match status" value="1"/>
</dbReference>
<dbReference type="Gene3D" id="1.25.40.10">
    <property type="entry name" value="Tetratricopeptide repeat domain"/>
    <property type="match status" value="2"/>
</dbReference>
<evidence type="ECO:0000256" key="6">
    <source>
        <dbReference type="ARBA" id="ARBA00023049"/>
    </source>
</evidence>